<dbReference type="PANTHER" id="PTHR31549:SF289">
    <property type="match status" value="1"/>
</dbReference>
<dbReference type="AlphaFoldDB" id="A0ABC8RUG4"/>
<dbReference type="PANTHER" id="PTHR31549">
    <property type="entry name" value="PROTEIN, PUTATIVE (DUF247)-RELATED-RELATED"/>
    <property type="match status" value="1"/>
</dbReference>
<sequence length="335" mass="38167">MSRVTSGPYHHFRPELYQMERHKLTALDLHDDTLAWIWAIDALFLHYHLHTCNHTVDSAGMKLTDDIFMLANQIPLVVLEEIQKAIQFQSSCANNKEGEITRSGVDDSVEKWTVSNDANVICKFCKAFSPLKLLDHVLCPPDPKPVHLLEYLYCLTVNYLNSMVEIDFKTRTDHSQNLGKGLETVQKLIKSIKVVPLEMILSVFGKIENQNSLDEIEIPWASTLQKIGGVTFAVTEWGLILELPEYVDLMCGIIDTVEDVKILHDKKTVIKDNLSHDQITNIFNRIKKSTGIDKKSGLEKAVDEVYKHYGSRLGVKAWRSIKKCRNSSWNFVQAS</sequence>
<keyword evidence="2" id="KW-1185">Reference proteome</keyword>
<accession>A0ABC8RUG4</accession>
<reference evidence="1 2" key="1">
    <citation type="submission" date="2024-02" db="EMBL/GenBank/DDBJ databases">
        <authorList>
            <person name="Vignale AGUSTIN F."/>
            <person name="Sosa J E."/>
            <person name="Modenutti C."/>
        </authorList>
    </citation>
    <scope>NUCLEOTIDE SEQUENCE [LARGE SCALE GENOMIC DNA]</scope>
</reference>
<name>A0ABC8RUG4_9AQUA</name>
<protein>
    <submittedName>
        <fullName evidence="1">Uncharacterized protein</fullName>
    </submittedName>
</protein>
<dbReference type="Pfam" id="PF03140">
    <property type="entry name" value="DUF247"/>
    <property type="match status" value="2"/>
</dbReference>
<evidence type="ECO:0000313" key="2">
    <source>
        <dbReference type="Proteomes" id="UP001642360"/>
    </source>
</evidence>
<dbReference type="Proteomes" id="UP001642360">
    <property type="component" value="Unassembled WGS sequence"/>
</dbReference>
<organism evidence="1 2">
    <name type="scientific">Ilex paraguariensis</name>
    <name type="common">yerba mate</name>
    <dbReference type="NCBI Taxonomy" id="185542"/>
    <lineage>
        <taxon>Eukaryota</taxon>
        <taxon>Viridiplantae</taxon>
        <taxon>Streptophyta</taxon>
        <taxon>Embryophyta</taxon>
        <taxon>Tracheophyta</taxon>
        <taxon>Spermatophyta</taxon>
        <taxon>Magnoliopsida</taxon>
        <taxon>eudicotyledons</taxon>
        <taxon>Gunneridae</taxon>
        <taxon>Pentapetalae</taxon>
        <taxon>asterids</taxon>
        <taxon>campanulids</taxon>
        <taxon>Aquifoliales</taxon>
        <taxon>Aquifoliaceae</taxon>
        <taxon>Ilex</taxon>
    </lineage>
</organism>
<dbReference type="InterPro" id="IPR004158">
    <property type="entry name" value="DUF247_pln"/>
</dbReference>
<proteinExistence type="predicted"/>
<dbReference type="EMBL" id="CAUOFW020001772">
    <property type="protein sequence ID" value="CAK9148626.1"/>
    <property type="molecule type" value="Genomic_DNA"/>
</dbReference>
<gene>
    <name evidence="1" type="ORF">ILEXP_LOCUS16589</name>
</gene>
<evidence type="ECO:0000313" key="1">
    <source>
        <dbReference type="EMBL" id="CAK9148626.1"/>
    </source>
</evidence>
<comment type="caution">
    <text evidence="1">The sequence shown here is derived from an EMBL/GenBank/DDBJ whole genome shotgun (WGS) entry which is preliminary data.</text>
</comment>